<reference evidence="3 4" key="1">
    <citation type="submission" date="2019-03" db="EMBL/GenBank/DDBJ databases">
        <title>Porphyromonas levii Isolated from the Uterus of Dairy Cows.</title>
        <authorList>
            <person name="Francis A.M."/>
        </authorList>
    </citation>
    <scope>NUCLEOTIDE SEQUENCE [LARGE SCALE GENOMIC DNA]</scope>
    <source>
        <strain evidence="3 4">AF5678</strain>
    </source>
</reference>
<evidence type="ECO:0000259" key="2">
    <source>
        <dbReference type="Pfam" id="PF10088"/>
    </source>
</evidence>
<organism evidence="3 4">
    <name type="scientific">Porphyromonas levii</name>
    <dbReference type="NCBI Taxonomy" id="28114"/>
    <lineage>
        <taxon>Bacteria</taxon>
        <taxon>Pseudomonadati</taxon>
        <taxon>Bacteroidota</taxon>
        <taxon>Bacteroidia</taxon>
        <taxon>Bacteroidales</taxon>
        <taxon>Porphyromonadaceae</taxon>
        <taxon>Porphyromonas</taxon>
    </lineage>
</organism>
<sequence length="426" mass="49103">MFQLNKFTGKHIYWKPFVFDLLGFNGELVAKKLQIDEDIKTKRGDILTLQRQASIDVTERDKIVGLIDIKSEEKKQTELEIDKFNFYTQDATTTRELIDCIDTELQAMNSERYRLEYEINKVNSSLKETTAVVRLDKLKELYEEVNIFFPETLSKQYEELELFTDAISTERRKYLKENLMTLKEELAKINEAIKAKEAKRSEKISLLTEADVYNKFKVYQKSLASLEAELKLLEEKLRLIDSSSTIKEQIDQLKEERKQTVASIQEAIDGRAHAEINRIFNQLITEVTDTNAIISIKLNSDNNVDFQADYQTSTKTTTSEADGTSYKKLLCVAFDIALLVFYAKESFYRFVYHDGVLEGLDDRVKQRLITATQRICNDNGLQYILSLIDSDIPGAANSSEFVFPSDTVCLNLSDQDDNGKLFLRSF</sequence>
<evidence type="ECO:0000256" key="1">
    <source>
        <dbReference type="SAM" id="Coils"/>
    </source>
</evidence>
<evidence type="ECO:0000313" key="3">
    <source>
        <dbReference type="EMBL" id="TFH93979.1"/>
    </source>
</evidence>
<evidence type="ECO:0000313" key="4">
    <source>
        <dbReference type="Proteomes" id="UP000297225"/>
    </source>
</evidence>
<keyword evidence="4" id="KW-1185">Reference proteome</keyword>
<comment type="caution">
    <text evidence="3">The sequence shown here is derived from an EMBL/GenBank/DDBJ whole genome shotgun (WGS) entry which is preliminary data.</text>
</comment>
<accession>A0A4Y8WMI5</accession>
<gene>
    <name evidence="3" type="ORF">E4P47_09460</name>
</gene>
<feature type="coiled-coil region" evidence="1">
    <location>
        <begin position="172"/>
        <end position="243"/>
    </location>
</feature>
<dbReference type="EMBL" id="SPNC01000231">
    <property type="protein sequence ID" value="TFH93979.1"/>
    <property type="molecule type" value="Genomic_DNA"/>
</dbReference>
<keyword evidence="1" id="KW-0175">Coiled coil</keyword>
<name>A0A4Y8WMI5_9PORP</name>
<protein>
    <submittedName>
        <fullName evidence="3">DUF2326 domain-containing protein</fullName>
    </submittedName>
</protein>
<dbReference type="InterPro" id="IPR018760">
    <property type="entry name" value="DUF2326"/>
</dbReference>
<proteinExistence type="predicted"/>
<feature type="domain" description="DUF2326" evidence="2">
    <location>
        <begin position="286"/>
        <end position="422"/>
    </location>
</feature>
<dbReference type="AlphaFoldDB" id="A0A4Y8WMI5"/>
<dbReference type="Pfam" id="PF10088">
    <property type="entry name" value="DUF2326"/>
    <property type="match status" value="1"/>
</dbReference>
<dbReference type="Proteomes" id="UP000297225">
    <property type="component" value="Unassembled WGS sequence"/>
</dbReference>